<dbReference type="RefSeq" id="WP_152099127.1">
    <property type="nucleotide sequence ID" value="NZ_AP021861.1"/>
</dbReference>
<evidence type="ECO:0000259" key="9">
    <source>
        <dbReference type="Pfam" id="PF00884"/>
    </source>
</evidence>
<feature type="region of interest" description="Disordered" evidence="7">
    <location>
        <begin position="448"/>
        <end position="483"/>
    </location>
</feature>
<keyword evidence="5 10" id="KW-0378">Hydrolase</keyword>
<evidence type="ECO:0000313" key="11">
    <source>
        <dbReference type="Proteomes" id="UP000326837"/>
    </source>
</evidence>
<evidence type="ECO:0000256" key="8">
    <source>
        <dbReference type="SAM" id="SignalP"/>
    </source>
</evidence>
<dbReference type="InterPro" id="IPR024607">
    <property type="entry name" value="Sulfatase_CS"/>
</dbReference>
<dbReference type="EC" id="3.1.6.1" evidence="10"/>
<protein>
    <submittedName>
        <fullName evidence="10">Arylsulfatase</fullName>
        <ecNumber evidence="10">3.1.6.1</ecNumber>
    </submittedName>
</protein>
<keyword evidence="4 8" id="KW-0732">Signal</keyword>
<keyword evidence="6" id="KW-0106">Calcium</keyword>
<dbReference type="Proteomes" id="UP000326837">
    <property type="component" value="Chromosome"/>
</dbReference>
<sequence>MQMLVHLVCLMLLALGGTAFANADDATSSKPNVILIVSDDLGWTDLGCYGSDLYPSPRIDGLARDGMRFTANYSACTVCSPTRAAMLTGKYPARLHVTDWIPGLPPANPKLIVPDFVKHLPLEEETIAERLHAAGYATASIGKWHLGGPEYYPEKHGFDVNIAGNDQPQPRPGYFAPYAIDTMKQGPKGEYITDRIGKEAVSFIRENAKRPFFLYMPQFAVHTPIQAKKKLIARNQERVKDGMRHTNAAYAAMVESMDHTVGSIRATLKELGIADHTIIIFTSDNGGRIPTTSNAPLRAGKGSCYEGGVRVPLIVYWPGVTPAGSVCDAPVITMDLYPTILAMTGVADASPSDGVSLVPLLHKTGGLADRSLYWHYPHYQHYQQEGTTPYAAVRRGDWRLVEFYDDHRVELYNLKDDPSERTNVAASSPELVKSLQDELHAWLGAVNAQMPTPNPNYDPTKPEHTPPVTKKQARLANGQSGDA</sequence>
<dbReference type="InterPro" id="IPR017850">
    <property type="entry name" value="Alkaline_phosphatase_core_sf"/>
</dbReference>
<dbReference type="EMBL" id="AP021861">
    <property type="protein sequence ID" value="BBO33326.1"/>
    <property type="molecule type" value="Genomic_DNA"/>
</dbReference>
<evidence type="ECO:0000256" key="5">
    <source>
        <dbReference type="ARBA" id="ARBA00022801"/>
    </source>
</evidence>
<evidence type="ECO:0000256" key="6">
    <source>
        <dbReference type="ARBA" id="ARBA00022837"/>
    </source>
</evidence>
<dbReference type="GO" id="GO:0046872">
    <property type="term" value="F:metal ion binding"/>
    <property type="evidence" value="ECO:0007669"/>
    <property type="project" value="UniProtKB-KW"/>
</dbReference>
<evidence type="ECO:0000256" key="7">
    <source>
        <dbReference type="SAM" id="MobiDB-lite"/>
    </source>
</evidence>
<dbReference type="InterPro" id="IPR050738">
    <property type="entry name" value="Sulfatase"/>
</dbReference>
<evidence type="ECO:0000256" key="2">
    <source>
        <dbReference type="ARBA" id="ARBA00008779"/>
    </source>
</evidence>
<dbReference type="PANTHER" id="PTHR42693">
    <property type="entry name" value="ARYLSULFATASE FAMILY MEMBER"/>
    <property type="match status" value="1"/>
</dbReference>
<gene>
    <name evidence="10" type="ORF">PLANPX_2938</name>
</gene>
<proteinExistence type="inferred from homology"/>
<organism evidence="10 11">
    <name type="scientific">Lacipirellula parvula</name>
    <dbReference type="NCBI Taxonomy" id="2650471"/>
    <lineage>
        <taxon>Bacteria</taxon>
        <taxon>Pseudomonadati</taxon>
        <taxon>Planctomycetota</taxon>
        <taxon>Planctomycetia</taxon>
        <taxon>Pirellulales</taxon>
        <taxon>Lacipirellulaceae</taxon>
        <taxon>Lacipirellula</taxon>
    </lineage>
</organism>
<name>A0A5K7XGB5_9BACT</name>
<dbReference type="KEGG" id="lpav:PLANPX_2938"/>
<dbReference type="AlphaFoldDB" id="A0A5K7XGB5"/>
<evidence type="ECO:0000256" key="4">
    <source>
        <dbReference type="ARBA" id="ARBA00022729"/>
    </source>
</evidence>
<comment type="similarity">
    <text evidence="2">Belongs to the sulfatase family.</text>
</comment>
<evidence type="ECO:0000256" key="3">
    <source>
        <dbReference type="ARBA" id="ARBA00022723"/>
    </source>
</evidence>
<dbReference type="Gene3D" id="3.30.1120.10">
    <property type="match status" value="1"/>
</dbReference>
<evidence type="ECO:0000256" key="1">
    <source>
        <dbReference type="ARBA" id="ARBA00001913"/>
    </source>
</evidence>
<dbReference type="InterPro" id="IPR000917">
    <property type="entry name" value="Sulfatase_N"/>
</dbReference>
<accession>A0A5K7XGB5</accession>
<dbReference type="SUPFAM" id="SSF53649">
    <property type="entry name" value="Alkaline phosphatase-like"/>
    <property type="match status" value="1"/>
</dbReference>
<dbReference type="CDD" id="cd16144">
    <property type="entry name" value="ARS_like"/>
    <property type="match status" value="1"/>
</dbReference>
<dbReference type="PANTHER" id="PTHR42693:SF42">
    <property type="entry name" value="ARYLSULFATASE G"/>
    <property type="match status" value="1"/>
</dbReference>
<dbReference type="Gene3D" id="3.40.720.10">
    <property type="entry name" value="Alkaline Phosphatase, subunit A"/>
    <property type="match status" value="1"/>
</dbReference>
<keyword evidence="3" id="KW-0479">Metal-binding</keyword>
<feature type="domain" description="Sulfatase N-terminal" evidence="9">
    <location>
        <begin position="31"/>
        <end position="346"/>
    </location>
</feature>
<evidence type="ECO:0000313" key="10">
    <source>
        <dbReference type="EMBL" id="BBO33326.1"/>
    </source>
</evidence>
<feature type="chain" id="PRO_5025016562" evidence="8">
    <location>
        <begin position="22"/>
        <end position="483"/>
    </location>
</feature>
<reference evidence="11" key="1">
    <citation type="submission" date="2019-10" db="EMBL/GenBank/DDBJ databases">
        <title>Lacipirellula parvula gen. nov., sp. nov., representing a lineage of planctomycetes widespread in freshwater anoxic habitats, and description of the family Lacipirellulaceae.</title>
        <authorList>
            <person name="Dedysh S.N."/>
            <person name="Kulichevskaya I.S."/>
            <person name="Beletsky A.V."/>
            <person name="Rakitin A.L."/>
            <person name="Mardanov A.V."/>
            <person name="Ivanova A.A."/>
            <person name="Saltykova V.X."/>
            <person name="Rijpstra W.I.C."/>
            <person name="Sinninghe Damste J.S."/>
            <person name="Ravin N.V."/>
        </authorList>
    </citation>
    <scope>NUCLEOTIDE SEQUENCE [LARGE SCALE GENOMIC DNA]</scope>
    <source>
        <strain evidence="11">PX69</strain>
    </source>
</reference>
<feature type="signal peptide" evidence="8">
    <location>
        <begin position="1"/>
        <end position="21"/>
    </location>
</feature>
<dbReference type="PROSITE" id="PS00149">
    <property type="entry name" value="SULFATASE_2"/>
    <property type="match status" value="1"/>
</dbReference>
<dbReference type="GO" id="GO:0004065">
    <property type="term" value="F:arylsulfatase activity"/>
    <property type="evidence" value="ECO:0007669"/>
    <property type="project" value="UniProtKB-EC"/>
</dbReference>
<dbReference type="Pfam" id="PF00884">
    <property type="entry name" value="Sulfatase"/>
    <property type="match status" value="1"/>
</dbReference>
<keyword evidence="11" id="KW-1185">Reference proteome</keyword>
<comment type="cofactor">
    <cofactor evidence="1">
        <name>Ca(2+)</name>
        <dbReference type="ChEBI" id="CHEBI:29108"/>
    </cofactor>
</comment>